<evidence type="ECO:0000256" key="10">
    <source>
        <dbReference type="ARBA" id="ARBA00057735"/>
    </source>
</evidence>
<dbReference type="InterPro" id="IPR027417">
    <property type="entry name" value="P-loop_NTPase"/>
</dbReference>
<proteinExistence type="inferred from homology"/>
<dbReference type="PANTHER" id="PTHR10344:SF4">
    <property type="entry name" value="UMP-CMP KINASE 2, MITOCHONDRIAL"/>
    <property type="match status" value="1"/>
</dbReference>
<dbReference type="Pfam" id="PF02223">
    <property type="entry name" value="Thymidylate_kin"/>
    <property type="match status" value="1"/>
</dbReference>
<keyword evidence="8 11" id="KW-0067">ATP-binding</keyword>
<dbReference type="InterPro" id="IPR039430">
    <property type="entry name" value="Thymidylate_kin-like_dom"/>
</dbReference>
<evidence type="ECO:0000256" key="4">
    <source>
        <dbReference type="ARBA" id="ARBA00022679"/>
    </source>
</evidence>
<reference evidence="13 14" key="1">
    <citation type="submission" date="2019-11" db="EMBL/GenBank/DDBJ databases">
        <title>Lactobacillus sp. nov. CRM56-3, isolated from fermented tea leaves.</title>
        <authorList>
            <person name="Phuengjayaem S."/>
            <person name="Tanasupawat S."/>
        </authorList>
    </citation>
    <scope>NUCLEOTIDE SEQUENCE [LARGE SCALE GENOMIC DNA]</scope>
    <source>
        <strain evidence="13 14">CRM56-3</strain>
    </source>
</reference>
<dbReference type="InterPro" id="IPR018094">
    <property type="entry name" value="Thymidylate_kinase"/>
</dbReference>
<sequence>MAGLFITFEGPDGAGKTTVLSAISEQFKQAHRNDIVVTREPGGNQISEAIRDIILNPKNTQMDVRTEALLYAAARRQHIQETIQPALDAGKVVLCDRFVDSSVAYQGAGREIGENAVYEMNQFATNGLTPDLTIYVDVPSEVGLARIKAHRDVVDRLDAETLSFHKRVRAAYLRLAADHPDRIVTVDATQPVATVIDTATTLIINAIKKHQRIGQE</sequence>
<evidence type="ECO:0000256" key="8">
    <source>
        <dbReference type="ARBA" id="ARBA00022840"/>
    </source>
</evidence>
<evidence type="ECO:0000256" key="9">
    <source>
        <dbReference type="ARBA" id="ARBA00048743"/>
    </source>
</evidence>
<feature type="binding site" evidence="11">
    <location>
        <begin position="10"/>
        <end position="17"/>
    </location>
    <ligand>
        <name>ATP</name>
        <dbReference type="ChEBI" id="CHEBI:30616"/>
    </ligand>
</feature>
<evidence type="ECO:0000256" key="7">
    <source>
        <dbReference type="ARBA" id="ARBA00022777"/>
    </source>
</evidence>
<keyword evidence="6 11" id="KW-0547">Nucleotide-binding</keyword>
<dbReference type="CDD" id="cd01672">
    <property type="entry name" value="TMPK"/>
    <property type="match status" value="1"/>
</dbReference>
<dbReference type="HAMAP" id="MF_00165">
    <property type="entry name" value="Thymidylate_kinase"/>
    <property type="match status" value="1"/>
</dbReference>
<dbReference type="AlphaFoldDB" id="A0A7X3C396"/>
<evidence type="ECO:0000256" key="6">
    <source>
        <dbReference type="ARBA" id="ARBA00022741"/>
    </source>
</evidence>
<evidence type="ECO:0000256" key="1">
    <source>
        <dbReference type="ARBA" id="ARBA00009776"/>
    </source>
</evidence>
<comment type="function">
    <text evidence="10 11">Phosphorylation of dTMP to form dTDP in both de novo and salvage pathways of dTTP synthesis.</text>
</comment>
<evidence type="ECO:0000256" key="5">
    <source>
        <dbReference type="ARBA" id="ARBA00022727"/>
    </source>
</evidence>
<comment type="similarity">
    <text evidence="1 11">Belongs to the thymidylate kinase family.</text>
</comment>
<feature type="domain" description="Thymidylate kinase-like" evidence="12">
    <location>
        <begin position="8"/>
        <end position="195"/>
    </location>
</feature>
<dbReference type="InterPro" id="IPR018095">
    <property type="entry name" value="Thymidylate_kin_CS"/>
</dbReference>
<evidence type="ECO:0000259" key="12">
    <source>
        <dbReference type="Pfam" id="PF02223"/>
    </source>
</evidence>
<dbReference type="RefSeq" id="WP_155431672.1">
    <property type="nucleotide sequence ID" value="NZ_WNJO01000007.1"/>
</dbReference>
<dbReference type="SUPFAM" id="SSF52540">
    <property type="entry name" value="P-loop containing nucleoside triphosphate hydrolases"/>
    <property type="match status" value="1"/>
</dbReference>
<dbReference type="PROSITE" id="PS01331">
    <property type="entry name" value="THYMIDYLATE_KINASE"/>
    <property type="match status" value="1"/>
</dbReference>
<dbReference type="GO" id="GO:0005829">
    <property type="term" value="C:cytosol"/>
    <property type="evidence" value="ECO:0007669"/>
    <property type="project" value="TreeGrafter"/>
</dbReference>
<comment type="caution">
    <text evidence="13">The sequence shown here is derived from an EMBL/GenBank/DDBJ whole genome shotgun (WGS) entry which is preliminary data.</text>
</comment>
<dbReference type="PANTHER" id="PTHR10344">
    <property type="entry name" value="THYMIDYLATE KINASE"/>
    <property type="match status" value="1"/>
</dbReference>
<accession>A0A7X3C396</accession>
<dbReference type="EMBL" id="WNJO01000007">
    <property type="protein sequence ID" value="MTV82396.1"/>
    <property type="molecule type" value="Genomic_DNA"/>
</dbReference>
<protein>
    <recommendedName>
        <fullName evidence="3 11">Thymidylate kinase</fullName>
        <ecNumber evidence="2 11">2.7.4.9</ecNumber>
    </recommendedName>
    <alternativeName>
        <fullName evidence="11">dTMP kinase</fullName>
    </alternativeName>
</protein>
<keyword evidence="14" id="KW-1185">Reference proteome</keyword>
<dbReference type="FunFam" id="3.40.50.300:FF:000225">
    <property type="entry name" value="Thymidylate kinase"/>
    <property type="match status" value="1"/>
</dbReference>
<evidence type="ECO:0000313" key="13">
    <source>
        <dbReference type="EMBL" id="MTV82396.1"/>
    </source>
</evidence>
<gene>
    <name evidence="11" type="primary">tmk</name>
    <name evidence="13" type="ORF">GM612_06985</name>
</gene>
<evidence type="ECO:0000313" key="14">
    <source>
        <dbReference type="Proteomes" id="UP000466388"/>
    </source>
</evidence>
<dbReference type="GO" id="GO:0006227">
    <property type="term" value="P:dUDP biosynthetic process"/>
    <property type="evidence" value="ECO:0007669"/>
    <property type="project" value="TreeGrafter"/>
</dbReference>
<dbReference type="GO" id="GO:0006235">
    <property type="term" value="P:dTTP biosynthetic process"/>
    <property type="evidence" value="ECO:0007669"/>
    <property type="project" value="UniProtKB-UniRule"/>
</dbReference>
<keyword evidence="4 11" id="KW-0808">Transferase</keyword>
<name>A0A7X3C396_9LACO</name>
<organism evidence="13 14">
    <name type="scientific">Secundilactobacillus folii</name>
    <dbReference type="NCBI Taxonomy" id="2678357"/>
    <lineage>
        <taxon>Bacteria</taxon>
        <taxon>Bacillati</taxon>
        <taxon>Bacillota</taxon>
        <taxon>Bacilli</taxon>
        <taxon>Lactobacillales</taxon>
        <taxon>Lactobacillaceae</taxon>
        <taxon>Secundilactobacillus</taxon>
    </lineage>
</organism>
<dbReference type="GO" id="GO:0005524">
    <property type="term" value="F:ATP binding"/>
    <property type="evidence" value="ECO:0007669"/>
    <property type="project" value="UniProtKB-UniRule"/>
</dbReference>
<comment type="catalytic activity">
    <reaction evidence="9 11">
        <text>dTMP + ATP = dTDP + ADP</text>
        <dbReference type="Rhea" id="RHEA:13517"/>
        <dbReference type="ChEBI" id="CHEBI:30616"/>
        <dbReference type="ChEBI" id="CHEBI:58369"/>
        <dbReference type="ChEBI" id="CHEBI:63528"/>
        <dbReference type="ChEBI" id="CHEBI:456216"/>
        <dbReference type="EC" id="2.7.4.9"/>
    </reaction>
</comment>
<dbReference type="Proteomes" id="UP000466388">
    <property type="component" value="Unassembled WGS sequence"/>
</dbReference>
<dbReference type="GO" id="GO:0004798">
    <property type="term" value="F:dTMP kinase activity"/>
    <property type="evidence" value="ECO:0007669"/>
    <property type="project" value="UniProtKB-UniRule"/>
</dbReference>
<evidence type="ECO:0000256" key="11">
    <source>
        <dbReference type="HAMAP-Rule" id="MF_00165"/>
    </source>
</evidence>
<keyword evidence="5 11" id="KW-0545">Nucleotide biosynthesis</keyword>
<keyword evidence="7 11" id="KW-0418">Kinase</keyword>
<dbReference type="EC" id="2.7.4.9" evidence="2 11"/>
<dbReference type="GO" id="GO:0006233">
    <property type="term" value="P:dTDP biosynthetic process"/>
    <property type="evidence" value="ECO:0007669"/>
    <property type="project" value="InterPro"/>
</dbReference>
<dbReference type="Gene3D" id="3.40.50.300">
    <property type="entry name" value="P-loop containing nucleotide triphosphate hydrolases"/>
    <property type="match status" value="1"/>
</dbReference>
<evidence type="ECO:0000256" key="2">
    <source>
        <dbReference type="ARBA" id="ARBA00012980"/>
    </source>
</evidence>
<evidence type="ECO:0000256" key="3">
    <source>
        <dbReference type="ARBA" id="ARBA00017144"/>
    </source>
</evidence>
<dbReference type="NCBIfam" id="TIGR00041">
    <property type="entry name" value="DTMP_kinase"/>
    <property type="match status" value="1"/>
</dbReference>